<dbReference type="NCBIfam" id="NF004406">
    <property type="entry name" value="PRK05758.3-2"/>
    <property type="match status" value="1"/>
</dbReference>
<dbReference type="PANTHER" id="PTHR11910">
    <property type="entry name" value="ATP SYNTHASE DELTA CHAIN"/>
    <property type="match status" value="1"/>
</dbReference>
<keyword evidence="4 8" id="KW-0406">Ion transport</keyword>
<keyword evidence="3 8" id="KW-0375">Hydrogen ion transport</keyword>
<dbReference type="SUPFAM" id="SSF47928">
    <property type="entry name" value="N-terminal domain of the delta subunit of the F1F0-ATP synthase"/>
    <property type="match status" value="1"/>
</dbReference>
<evidence type="ECO:0000256" key="1">
    <source>
        <dbReference type="ARBA" id="ARBA00004370"/>
    </source>
</evidence>
<comment type="subcellular location">
    <subcellularLocation>
        <location evidence="8">Cell membrane</location>
        <topology evidence="8">Peripheral membrane protein</topology>
    </subcellularLocation>
    <subcellularLocation>
        <location evidence="1">Membrane</location>
    </subcellularLocation>
</comment>
<evidence type="ECO:0000256" key="3">
    <source>
        <dbReference type="ARBA" id="ARBA00022781"/>
    </source>
</evidence>
<gene>
    <name evidence="8" type="primary">atpH</name>
    <name evidence="9" type="ORF">SCD90_08580</name>
</gene>
<keyword evidence="6 8" id="KW-0139">CF(1)</keyword>
<evidence type="ECO:0000313" key="9">
    <source>
        <dbReference type="EMBL" id="MDX6806119.1"/>
    </source>
</evidence>
<dbReference type="PRINTS" id="PR00125">
    <property type="entry name" value="ATPASEDELTA"/>
</dbReference>
<comment type="caution">
    <text evidence="9">The sequence shown here is derived from an EMBL/GenBank/DDBJ whole genome shotgun (WGS) entry which is preliminary data.</text>
</comment>
<dbReference type="RefSeq" id="WP_319844242.1">
    <property type="nucleotide sequence ID" value="NZ_JAXAFJ010000004.1"/>
</dbReference>
<name>A0ABU4RMR9_9HYPH</name>
<evidence type="ECO:0000256" key="5">
    <source>
        <dbReference type="ARBA" id="ARBA00023136"/>
    </source>
</evidence>
<comment type="similarity">
    <text evidence="8">Belongs to the ATPase delta chain family.</text>
</comment>
<comment type="function">
    <text evidence="8">F(1)F(0) ATP synthase produces ATP from ADP in the presence of a proton or sodium gradient. F-type ATPases consist of two structural domains, F(1) containing the extramembraneous catalytic core and F(0) containing the membrane proton channel, linked together by a central stalk and a peripheral stalk. During catalysis, ATP synthesis in the catalytic domain of F(1) is coupled via a rotary mechanism of the central stalk subunits to proton translocation.</text>
</comment>
<proteinExistence type="inferred from homology"/>
<dbReference type="InterPro" id="IPR000711">
    <property type="entry name" value="ATPase_OSCP/dsu"/>
</dbReference>
<keyword evidence="5 8" id="KW-0472">Membrane</keyword>
<dbReference type="NCBIfam" id="TIGR01145">
    <property type="entry name" value="ATP_synt_delta"/>
    <property type="match status" value="1"/>
</dbReference>
<keyword evidence="2 8" id="KW-0813">Transport</keyword>
<evidence type="ECO:0000256" key="4">
    <source>
        <dbReference type="ARBA" id="ARBA00023065"/>
    </source>
</evidence>
<keyword evidence="8" id="KW-1003">Cell membrane</keyword>
<evidence type="ECO:0000256" key="2">
    <source>
        <dbReference type="ARBA" id="ARBA00022448"/>
    </source>
</evidence>
<dbReference type="HAMAP" id="MF_01416">
    <property type="entry name" value="ATP_synth_delta_bact"/>
    <property type="match status" value="1"/>
</dbReference>
<reference evidence="9 10" key="1">
    <citation type="submission" date="2023-11" db="EMBL/GenBank/DDBJ databases">
        <authorList>
            <person name="Bao R."/>
        </authorList>
    </citation>
    <scope>NUCLEOTIDE SEQUENCE [LARGE SCALE GENOMIC DNA]</scope>
    <source>
        <strain evidence="9 10">PJ23</strain>
    </source>
</reference>
<dbReference type="Gene3D" id="1.10.520.20">
    <property type="entry name" value="N-terminal domain of the delta subunit of the F1F0-ATP synthase"/>
    <property type="match status" value="1"/>
</dbReference>
<dbReference type="PROSITE" id="PS00389">
    <property type="entry name" value="ATPASE_DELTA"/>
    <property type="match status" value="1"/>
</dbReference>
<dbReference type="Proteomes" id="UP001274321">
    <property type="component" value="Unassembled WGS sequence"/>
</dbReference>
<evidence type="ECO:0000313" key="10">
    <source>
        <dbReference type="Proteomes" id="UP001274321"/>
    </source>
</evidence>
<dbReference type="Pfam" id="PF00213">
    <property type="entry name" value="OSCP"/>
    <property type="match status" value="1"/>
</dbReference>
<dbReference type="InterPro" id="IPR020781">
    <property type="entry name" value="ATPase_OSCP/d_CS"/>
</dbReference>
<keyword evidence="7 8" id="KW-0066">ATP synthesis</keyword>
<dbReference type="EMBL" id="JAXAFJ010000004">
    <property type="protein sequence ID" value="MDX6806119.1"/>
    <property type="molecule type" value="Genomic_DNA"/>
</dbReference>
<accession>A0ABU4RMR9</accession>
<evidence type="ECO:0000256" key="6">
    <source>
        <dbReference type="ARBA" id="ARBA00023196"/>
    </source>
</evidence>
<comment type="function">
    <text evidence="8">This protein is part of the stalk that links CF(0) to CF(1). It either transmits conformational changes from CF(0) to CF(1) or is implicated in proton conduction.</text>
</comment>
<evidence type="ECO:0000256" key="8">
    <source>
        <dbReference type="HAMAP-Rule" id="MF_01416"/>
    </source>
</evidence>
<keyword evidence="10" id="KW-1185">Reference proteome</keyword>
<protein>
    <recommendedName>
        <fullName evidence="8">ATP synthase subunit delta</fullName>
    </recommendedName>
    <alternativeName>
        <fullName evidence="8">ATP synthase F(1) sector subunit delta</fullName>
    </alternativeName>
    <alternativeName>
        <fullName evidence="8">F-type ATPase subunit delta</fullName>
        <shortName evidence="8">F-ATPase subunit delta</shortName>
    </alternativeName>
</protein>
<dbReference type="InterPro" id="IPR026015">
    <property type="entry name" value="ATP_synth_OSCP/delta_N_sf"/>
</dbReference>
<evidence type="ECO:0000256" key="7">
    <source>
        <dbReference type="ARBA" id="ARBA00023310"/>
    </source>
</evidence>
<sequence length="186" mass="20168">MAADDQTPTGMAGRYATALFELASESNAVDTVLGDLDRFGALLDESEDLRRLVNSPVFSSEDQLAAVTAVLERAGITGISANFIRLVAKNRRLFAIKRIIIGFRALVAQSRGELTAEVTVAEPLSEARMQDVKSTLREITSKDVKIDVKVDPKIIGGIIVQLGSRMVDASVRTKLSAIQHAMKEVR</sequence>
<organism evidence="9 10">
    <name type="scientific">Terrihabitans rhizophilus</name>
    <dbReference type="NCBI Taxonomy" id="3092662"/>
    <lineage>
        <taxon>Bacteria</taxon>
        <taxon>Pseudomonadati</taxon>
        <taxon>Pseudomonadota</taxon>
        <taxon>Alphaproteobacteria</taxon>
        <taxon>Hyphomicrobiales</taxon>
        <taxon>Terrihabitans</taxon>
    </lineage>
</organism>